<protein>
    <recommendedName>
        <fullName evidence="3">DUF4185 domain-containing protein</fullName>
    </recommendedName>
</protein>
<evidence type="ECO:0000313" key="5">
    <source>
        <dbReference type="Proteomes" id="UP000225108"/>
    </source>
</evidence>
<dbReference type="AlphaFoldDB" id="A0A2G3PH03"/>
<dbReference type="InterPro" id="IPR025442">
    <property type="entry name" value="DUF4185"/>
</dbReference>
<comment type="caution">
    <text evidence="4">The sequence shown here is derived from an EMBL/GenBank/DDBJ whole genome shotgun (WGS) entry which is preliminary data.</text>
</comment>
<organism evidence="4 5">
    <name type="scientific">Williamsia marianensis</name>
    <dbReference type="NCBI Taxonomy" id="85044"/>
    <lineage>
        <taxon>Bacteria</taxon>
        <taxon>Bacillati</taxon>
        <taxon>Actinomycetota</taxon>
        <taxon>Actinomycetes</taxon>
        <taxon>Mycobacteriales</taxon>
        <taxon>Nocardiaceae</taxon>
        <taxon>Williamsia</taxon>
    </lineage>
</organism>
<evidence type="ECO:0000313" key="4">
    <source>
        <dbReference type="EMBL" id="PHV65088.1"/>
    </source>
</evidence>
<accession>A0A2G3PH03</accession>
<dbReference type="InterPro" id="IPR036278">
    <property type="entry name" value="Sialidase_sf"/>
</dbReference>
<gene>
    <name evidence="4" type="ORF">CSW57_14675</name>
</gene>
<feature type="signal peptide" evidence="2">
    <location>
        <begin position="1"/>
        <end position="25"/>
    </location>
</feature>
<evidence type="ECO:0000256" key="2">
    <source>
        <dbReference type="SAM" id="SignalP"/>
    </source>
</evidence>
<feature type="domain" description="DUF4185" evidence="3">
    <location>
        <begin position="86"/>
        <end position="412"/>
    </location>
</feature>
<feature type="chain" id="PRO_5013633103" description="DUF4185 domain-containing protein" evidence="2">
    <location>
        <begin position="26"/>
        <end position="418"/>
    </location>
</feature>
<dbReference type="EMBL" id="PEBD01000010">
    <property type="protein sequence ID" value="PHV65088.1"/>
    <property type="molecule type" value="Genomic_DNA"/>
</dbReference>
<name>A0A2G3PH03_WILMA</name>
<proteinExistence type="predicted"/>
<evidence type="ECO:0000256" key="1">
    <source>
        <dbReference type="SAM" id="MobiDB-lite"/>
    </source>
</evidence>
<evidence type="ECO:0000259" key="3">
    <source>
        <dbReference type="Pfam" id="PF13810"/>
    </source>
</evidence>
<dbReference type="Proteomes" id="UP000225108">
    <property type="component" value="Unassembled WGS sequence"/>
</dbReference>
<dbReference type="Pfam" id="PF13810">
    <property type="entry name" value="DUF4185"/>
    <property type="match status" value="1"/>
</dbReference>
<sequence>MPTLRSATIGSIVVALTAATTVALAAPATAAPCGNQGGNGSSLIPGIGDFGSSSGTGNVDAGPQGPLPTIVGGNTQAVSWVTGPRSDNRTLDRFGISGTDLGISWDNGSGQTLMAFGDTFGDCGATGQQWRHNVLLRSDDVNLADGISVPDPAPGNRRSGSVVTAERPRFSQQIIDALDLPAVEITTIPTAAISVGDTQYINYMSVRAWGNPGRWDTNYSAIAVSRDNGQTWTPELATVRVNSGVTIEGVEQLHADNSKFQMSAYLRGNDGFIYQYGTPNGRYGAVYLARVKAADILDLTKYEYYSNNSADHWPNTMGDLKAIAPAPVSEMSVAWNEHLKKYVMLHGIESQGRLVLRTADRPEGPWSGAKTLLNLAQTTGGIYAPYIHPGSDGRYLYFTASRWSDYNVMLLRTDLDRI</sequence>
<dbReference type="SUPFAM" id="SSF50939">
    <property type="entry name" value="Sialidases"/>
    <property type="match status" value="1"/>
</dbReference>
<feature type="region of interest" description="Disordered" evidence="1">
    <location>
        <begin position="54"/>
        <end position="74"/>
    </location>
</feature>
<keyword evidence="2" id="KW-0732">Signal</keyword>
<dbReference type="RefSeq" id="WP_099383517.1">
    <property type="nucleotide sequence ID" value="NZ_PEBD01000010.1"/>
</dbReference>
<reference evidence="4 5" key="1">
    <citation type="submission" date="2017-10" db="EMBL/GenBank/DDBJ databases">
        <title>The draft genome sequence of Williamsia sp. BULT 1.1 isolated from the semi-arid grassland soils from South Africa.</title>
        <authorList>
            <person name="Kabwe M.H."/>
            <person name="Govender N."/>
            <person name="Mutseka Lunga P."/>
            <person name="Vikram S."/>
            <person name="Makhalanyane T.P."/>
        </authorList>
    </citation>
    <scope>NUCLEOTIDE SEQUENCE [LARGE SCALE GENOMIC DNA]</scope>
    <source>
        <strain evidence="4 5">BULT 1.1</strain>
    </source>
</reference>